<dbReference type="InterPro" id="IPR001304">
    <property type="entry name" value="C-type_lectin-like"/>
</dbReference>
<protein>
    <recommendedName>
        <fullName evidence="2">C-type lectin domain-containing protein</fullName>
    </recommendedName>
</protein>
<dbReference type="PROSITE" id="PS50041">
    <property type="entry name" value="C_TYPE_LECTIN_2"/>
    <property type="match status" value="1"/>
</dbReference>
<evidence type="ECO:0000259" key="2">
    <source>
        <dbReference type="PROSITE" id="PS50041"/>
    </source>
</evidence>
<keyword evidence="4" id="KW-1185">Reference proteome</keyword>
<feature type="signal peptide" evidence="1">
    <location>
        <begin position="1"/>
        <end position="18"/>
    </location>
</feature>
<dbReference type="Pfam" id="PF00059">
    <property type="entry name" value="Lectin_C"/>
    <property type="match status" value="1"/>
</dbReference>
<dbReference type="SUPFAM" id="SSF56436">
    <property type="entry name" value="C-type lectin-like"/>
    <property type="match status" value="1"/>
</dbReference>
<feature type="chain" id="PRO_5032891044" description="C-type lectin domain-containing protein" evidence="1">
    <location>
        <begin position="19"/>
        <end position="215"/>
    </location>
</feature>
<dbReference type="AlphaFoldDB" id="A0A813SJV9"/>
<dbReference type="Proteomes" id="UP000663879">
    <property type="component" value="Unassembled WGS sequence"/>
</dbReference>
<reference evidence="3" key="1">
    <citation type="submission" date="2021-02" db="EMBL/GenBank/DDBJ databases">
        <authorList>
            <person name="Nowell W R."/>
        </authorList>
    </citation>
    <scope>NUCLEOTIDE SEQUENCE</scope>
    <source>
        <strain evidence="3">Ploen Becks lab</strain>
    </source>
</reference>
<evidence type="ECO:0000313" key="4">
    <source>
        <dbReference type="Proteomes" id="UP000663879"/>
    </source>
</evidence>
<organism evidence="3 4">
    <name type="scientific">Brachionus calyciflorus</name>
    <dbReference type="NCBI Taxonomy" id="104777"/>
    <lineage>
        <taxon>Eukaryota</taxon>
        <taxon>Metazoa</taxon>
        <taxon>Spiralia</taxon>
        <taxon>Gnathifera</taxon>
        <taxon>Rotifera</taxon>
        <taxon>Eurotatoria</taxon>
        <taxon>Monogononta</taxon>
        <taxon>Pseudotrocha</taxon>
        <taxon>Ploima</taxon>
        <taxon>Brachionidae</taxon>
        <taxon>Brachionus</taxon>
    </lineage>
</organism>
<dbReference type="SMART" id="SM00034">
    <property type="entry name" value="CLECT"/>
    <property type="match status" value="1"/>
</dbReference>
<comment type="caution">
    <text evidence="3">The sequence shown here is derived from an EMBL/GenBank/DDBJ whole genome shotgun (WGS) entry which is preliminary data.</text>
</comment>
<dbReference type="EMBL" id="CAJNOC010000739">
    <property type="protein sequence ID" value="CAF0798047.1"/>
    <property type="molecule type" value="Genomic_DNA"/>
</dbReference>
<keyword evidence="1" id="KW-0732">Signal</keyword>
<dbReference type="Gene3D" id="3.10.100.10">
    <property type="entry name" value="Mannose-Binding Protein A, subunit A"/>
    <property type="match status" value="1"/>
</dbReference>
<evidence type="ECO:0000313" key="3">
    <source>
        <dbReference type="EMBL" id="CAF0798047.1"/>
    </source>
</evidence>
<accession>A0A813SJV9</accession>
<gene>
    <name evidence="3" type="ORF">OXX778_LOCUS6318</name>
</gene>
<evidence type="ECO:0000256" key="1">
    <source>
        <dbReference type="SAM" id="SignalP"/>
    </source>
</evidence>
<dbReference type="CDD" id="cd00037">
    <property type="entry name" value="CLECT"/>
    <property type="match status" value="1"/>
</dbReference>
<dbReference type="OrthoDB" id="441660at2759"/>
<dbReference type="InterPro" id="IPR016187">
    <property type="entry name" value="CTDL_fold"/>
</dbReference>
<sequence length="215" mass="25155">MSYSLLIFFCLCVKFIYAVKDCSSPWEKVNDNICLLLNSNIKTWNHAKISCNHYGGDLLYIDNELEKTQTDDFLNTLLRYRFNLKPFAWLDAKKKSEEWIWSHNNQSVLYSNWAANLNPNNSPQLNCACIRLRDKTWRPCDCFTKQHYICRKTDRLEETKTNQNLPLQTITMEPQVSKVASNDDLSQDEKSIIVSSLVLMNDEDARKAGNYFLFN</sequence>
<name>A0A813SJV9_9BILA</name>
<proteinExistence type="predicted"/>
<dbReference type="InterPro" id="IPR016186">
    <property type="entry name" value="C-type_lectin-like/link_sf"/>
</dbReference>
<feature type="domain" description="C-type lectin" evidence="2">
    <location>
        <begin position="30"/>
        <end position="151"/>
    </location>
</feature>